<dbReference type="PANTHER" id="PTHR44943:SF8">
    <property type="entry name" value="TPR REPEAT-CONTAINING PROTEIN MJ0263"/>
    <property type="match status" value="1"/>
</dbReference>
<dbReference type="InterPro" id="IPR019734">
    <property type="entry name" value="TPR_rpt"/>
</dbReference>
<dbReference type="OrthoDB" id="9814366at2"/>
<dbReference type="SMART" id="SM00028">
    <property type="entry name" value="TPR"/>
    <property type="match status" value="2"/>
</dbReference>
<dbReference type="PANTHER" id="PTHR44943">
    <property type="entry name" value="CELLULOSE SYNTHASE OPERON PROTEIN C"/>
    <property type="match status" value="1"/>
</dbReference>
<keyword evidence="1" id="KW-0677">Repeat</keyword>
<name>A0A4Q9R692_9GAMM</name>
<evidence type="ECO:0000256" key="2">
    <source>
        <dbReference type="ARBA" id="ARBA00022803"/>
    </source>
</evidence>
<organism evidence="4 5">
    <name type="scientific">Stutzerimonas kirkiae</name>
    <dbReference type="NCBI Taxonomy" id="2211392"/>
    <lineage>
        <taxon>Bacteria</taxon>
        <taxon>Pseudomonadati</taxon>
        <taxon>Pseudomonadota</taxon>
        <taxon>Gammaproteobacteria</taxon>
        <taxon>Pseudomonadales</taxon>
        <taxon>Pseudomonadaceae</taxon>
        <taxon>Stutzerimonas</taxon>
    </lineage>
</organism>
<keyword evidence="2 3" id="KW-0802">TPR repeat</keyword>
<evidence type="ECO:0000313" key="4">
    <source>
        <dbReference type="EMBL" id="TBU95550.1"/>
    </source>
</evidence>
<reference evidence="4 5" key="1">
    <citation type="submission" date="2018-06" db="EMBL/GenBank/DDBJ databases">
        <title>Three novel Pseudomonas species isolated from symptomatic oak.</title>
        <authorList>
            <person name="Bueno-Gonzalez V."/>
            <person name="Brady C."/>
        </authorList>
    </citation>
    <scope>NUCLEOTIDE SEQUENCE [LARGE SCALE GENOMIC DNA]</scope>
    <source>
        <strain evidence="4 5">P17C</strain>
    </source>
</reference>
<dbReference type="PROSITE" id="PS50005">
    <property type="entry name" value="TPR"/>
    <property type="match status" value="2"/>
</dbReference>
<proteinExistence type="predicted"/>
<accession>A0A4Q9R692</accession>
<evidence type="ECO:0000256" key="3">
    <source>
        <dbReference type="PROSITE-ProRule" id="PRU00339"/>
    </source>
</evidence>
<dbReference type="AlphaFoldDB" id="A0A4Q9R692"/>
<dbReference type="Gene3D" id="1.25.40.10">
    <property type="entry name" value="Tetratricopeptide repeat domain"/>
    <property type="match status" value="1"/>
</dbReference>
<feature type="repeat" description="TPR" evidence="3">
    <location>
        <begin position="151"/>
        <end position="184"/>
    </location>
</feature>
<evidence type="ECO:0000313" key="5">
    <source>
        <dbReference type="Proteomes" id="UP000292639"/>
    </source>
</evidence>
<dbReference type="InterPro" id="IPR051685">
    <property type="entry name" value="Ycf3/AcsC/BcsC/TPR_MFPF"/>
</dbReference>
<dbReference type="EMBL" id="QJUP01000016">
    <property type="protein sequence ID" value="TBU95550.1"/>
    <property type="molecule type" value="Genomic_DNA"/>
</dbReference>
<protein>
    <submittedName>
        <fullName evidence="4">Uncharacterized protein</fullName>
    </submittedName>
</protein>
<dbReference type="Proteomes" id="UP000292639">
    <property type="component" value="Unassembled WGS sequence"/>
</dbReference>
<dbReference type="PROSITE" id="PS51257">
    <property type="entry name" value="PROKAR_LIPOPROTEIN"/>
    <property type="match status" value="1"/>
</dbReference>
<sequence>MRSTLPSLLLIGLISLTGCASISGVNPLDSGKPPALTKEAGEALRLARVLRDNGRLQAAYEVYERMDQRQQLEGAYLLEYASLAATLRPQQEALALYGRARRQLGDDLQAIAPGQRIALCNGVGRARLALGQSQRAIGDFQCALQADPQNTQALNGLGVALNIGGDSEGAREQFEKILELEPGNSAAANNLALAWLASGENQRAIALLNQARNGGDAALQLNLALAYVLEGHDDTARRILLENLQPGFAGRIIEDFQATRQRIAAGAPLAQELLAASQRPLVLSEQD</sequence>
<comment type="caution">
    <text evidence="4">The sequence shown here is derived from an EMBL/GenBank/DDBJ whole genome shotgun (WGS) entry which is preliminary data.</text>
</comment>
<dbReference type="RefSeq" id="WP_131184400.1">
    <property type="nucleotide sequence ID" value="NZ_QJUO01000013.1"/>
</dbReference>
<dbReference type="Pfam" id="PF13432">
    <property type="entry name" value="TPR_16"/>
    <property type="match status" value="1"/>
</dbReference>
<dbReference type="SUPFAM" id="SSF48452">
    <property type="entry name" value="TPR-like"/>
    <property type="match status" value="1"/>
</dbReference>
<dbReference type="InterPro" id="IPR011990">
    <property type="entry name" value="TPR-like_helical_dom_sf"/>
</dbReference>
<gene>
    <name evidence="4" type="ORF">DNJ96_12415</name>
</gene>
<keyword evidence="5" id="KW-1185">Reference proteome</keyword>
<evidence type="ECO:0000256" key="1">
    <source>
        <dbReference type="ARBA" id="ARBA00022737"/>
    </source>
</evidence>
<feature type="repeat" description="TPR" evidence="3">
    <location>
        <begin position="117"/>
        <end position="150"/>
    </location>
</feature>